<feature type="chain" id="PRO_5037691649" evidence="1">
    <location>
        <begin position="28"/>
        <end position="310"/>
    </location>
</feature>
<name>A0A914I2C3_GLORO</name>
<reference evidence="3" key="1">
    <citation type="submission" date="2022-11" db="UniProtKB">
        <authorList>
            <consortium name="WormBaseParasite"/>
        </authorList>
    </citation>
    <scope>IDENTIFICATION</scope>
</reference>
<evidence type="ECO:0000313" key="2">
    <source>
        <dbReference type="Proteomes" id="UP000887572"/>
    </source>
</evidence>
<sequence length="310" mass="34366">MASMTFKMVSLVLLVLCIGMAIEQSQTYMLGYGYGYGYPYGGWYGKRQAGFGSSAGSGGGNGGTFGNAGGLNDTFHSASSGAGTSSAFEHRIDIPEEIPSFLEQLKSPPVEHKLLIDQGMAIEFLKMFKEMCLILESEDFLILDTAAQIFYISSKIDNKLEEKRQKIGETLFGIVNYFSRDELFDGVGEVNATTTVNRDLFIVRKLCLIGMIMSTAAFINTKILEQALLGHVIWQCVEWVKRTVAQKAACIEQMLDFWTRAKSFLTAGDNINNINDHRRIQSQEVRQLLLVGITPEALNVLVSSRIEIDH</sequence>
<dbReference type="AlphaFoldDB" id="A0A914I2C3"/>
<keyword evidence="2" id="KW-1185">Reference proteome</keyword>
<dbReference type="Proteomes" id="UP000887572">
    <property type="component" value="Unplaced"/>
</dbReference>
<dbReference type="WBParaSite" id="Gr19_v10_g6208.t1">
    <property type="protein sequence ID" value="Gr19_v10_g6208.t1"/>
    <property type="gene ID" value="Gr19_v10_g6208"/>
</dbReference>
<evidence type="ECO:0000313" key="3">
    <source>
        <dbReference type="WBParaSite" id="Gr19_v10_g6208.t1"/>
    </source>
</evidence>
<keyword evidence="1" id="KW-0732">Signal</keyword>
<feature type="signal peptide" evidence="1">
    <location>
        <begin position="1"/>
        <end position="27"/>
    </location>
</feature>
<protein>
    <submittedName>
        <fullName evidence="3">Uncharacterized protein</fullName>
    </submittedName>
</protein>
<evidence type="ECO:0000256" key="1">
    <source>
        <dbReference type="SAM" id="SignalP"/>
    </source>
</evidence>
<accession>A0A914I2C3</accession>
<organism evidence="2 3">
    <name type="scientific">Globodera rostochiensis</name>
    <name type="common">Golden nematode worm</name>
    <name type="synonym">Heterodera rostochiensis</name>
    <dbReference type="NCBI Taxonomy" id="31243"/>
    <lineage>
        <taxon>Eukaryota</taxon>
        <taxon>Metazoa</taxon>
        <taxon>Ecdysozoa</taxon>
        <taxon>Nematoda</taxon>
        <taxon>Chromadorea</taxon>
        <taxon>Rhabditida</taxon>
        <taxon>Tylenchina</taxon>
        <taxon>Tylenchomorpha</taxon>
        <taxon>Tylenchoidea</taxon>
        <taxon>Heteroderidae</taxon>
        <taxon>Heteroderinae</taxon>
        <taxon>Globodera</taxon>
    </lineage>
</organism>
<proteinExistence type="predicted"/>